<evidence type="ECO:0000313" key="3">
    <source>
        <dbReference type="Proteomes" id="UP001642464"/>
    </source>
</evidence>
<feature type="region of interest" description="Disordered" evidence="1">
    <location>
        <begin position="60"/>
        <end position="105"/>
    </location>
</feature>
<name>A0ABP0R6A2_9DINO</name>
<feature type="region of interest" description="Disordered" evidence="1">
    <location>
        <begin position="138"/>
        <end position="258"/>
    </location>
</feature>
<keyword evidence="2" id="KW-0687">Ribonucleoprotein</keyword>
<dbReference type="EMBL" id="CAXAMM010040905">
    <property type="protein sequence ID" value="CAK9096087.1"/>
    <property type="molecule type" value="Genomic_DNA"/>
</dbReference>
<proteinExistence type="predicted"/>
<dbReference type="Proteomes" id="UP001642464">
    <property type="component" value="Unassembled WGS sequence"/>
</dbReference>
<feature type="non-terminal residue" evidence="2">
    <location>
        <position position="567"/>
    </location>
</feature>
<organism evidence="2 3">
    <name type="scientific">Durusdinium trenchii</name>
    <dbReference type="NCBI Taxonomy" id="1381693"/>
    <lineage>
        <taxon>Eukaryota</taxon>
        <taxon>Sar</taxon>
        <taxon>Alveolata</taxon>
        <taxon>Dinophyceae</taxon>
        <taxon>Suessiales</taxon>
        <taxon>Symbiodiniaceae</taxon>
        <taxon>Durusdinium</taxon>
    </lineage>
</organism>
<accession>A0ABP0R6A2</accession>
<evidence type="ECO:0000256" key="1">
    <source>
        <dbReference type="SAM" id="MobiDB-lite"/>
    </source>
</evidence>
<evidence type="ECO:0000313" key="2">
    <source>
        <dbReference type="EMBL" id="CAK9096087.1"/>
    </source>
</evidence>
<feature type="compositionally biased region" description="Acidic residues" evidence="1">
    <location>
        <begin position="156"/>
        <end position="219"/>
    </location>
</feature>
<dbReference type="GO" id="GO:0005840">
    <property type="term" value="C:ribosome"/>
    <property type="evidence" value="ECO:0007669"/>
    <property type="project" value="UniProtKB-KW"/>
</dbReference>
<protein>
    <submittedName>
        <fullName evidence="2">30S ribosomal protein S6</fullName>
    </submittedName>
</protein>
<comment type="caution">
    <text evidence="2">The sequence shown here is derived from an EMBL/GenBank/DDBJ whole genome shotgun (WGS) entry which is preliminary data.</text>
</comment>
<sequence length="567" mass="63083">MKQSALEILKVLQSGKTAKKGSIEEKVKSLADAAHKGKKVVLDERAAKRIAENAKVEKVLPKLKSPAGEAAARTPPTRVHRTKSPPTPTTSPSLDAAAKRASNEAEFDAANLGGFLDVLQKEAADRGEELNVRTLAELLKSRALTPKVGESKEEGSGPEDDDEDNEETEEEEESAEGEEEEDAEDDPEQEVEEEEEDEDENEEDGDEAEEDEAEGGAEDETSKAKIARGKGKELAKAVAETKTASVRNSSTHKREWDRFSTQCKSKSFPVQLAPMLRRKKNDLFGLWLDCEEDWDACVIEVERSQESSSLSRKQWTAVQVKELRKTMPEAKLIELVAKRKEAGLYYNDDDWPEDGEEMWVYMPQGRVVRQDELTKEKFGAKATSTVDAAMFQALTGEDGPLPSGLLPSIKTATEAGTKKLFQALDDDNKQVIKQKKESKEKDKSEELKPKTVKELAVDKLQLTLEQATKARKLSIQLMALDYAKELSEQLKAHAATMESAYTDLFTATNRDSIDDKEIKRLMRGIDDKTAWFEKAEVDYDDDPVPVQVSTLLPHEVLHALHQLGGDQ</sequence>
<gene>
    <name evidence="2" type="ORF">SCF082_LOCUS45126</name>
</gene>
<keyword evidence="3" id="KW-1185">Reference proteome</keyword>
<keyword evidence="2" id="KW-0689">Ribosomal protein</keyword>
<reference evidence="2 3" key="1">
    <citation type="submission" date="2024-02" db="EMBL/GenBank/DDBJ databases">
        <authorList>
            <person name="Chen Y."/>
            <person name="Shah S."/>
            <person name="Dougan E. K."/>
            <person name="Thang M."/>
            <person name="Chan C."/>
        </authorList>
    </citation>
    <scope>NUCLEOTIDE SEQUENCE [LARGE SCALE GENOMIC DNA]</scope>
</reference>